<sequence>MKRAVRATIVAWGVTLAVAGCDAVSAGPENSGTGSPTAPTTSTASPAGPFALPASACDLVQAATVEQVTGRASVSLTGAKVAPPGSTRALLTCTFTDGALPVGLLTVDSRPAGAGKTAAQELDGSIAGSLYRATDATDVPGLGDAAKYGTAPSVDGLTYATVWTVELRDGGVGDLTVTLASRDPAAARDGILGVARSALATLDHQGG</sequence>
<feature type="compositionally biased region" description="Low complexity" evidence="1">
    <location>
        <begin position="31"/>
        <end position="47"/>
    </location>
</feature>
<gene>
    <name evidence="3" type="ordered locus">FraEuI1c_2654</name>
</gene>
<evidence type="ECO:0008006" key="5">
    <source>
        <dbReference type="Google" id="ProtNLM"/>
    </source>
</evidence>
<evidence type="ECO:0000256" key="1">
    <source>
        <dbReference type="SAM" id="MobiDB-lite"/>
    </source>
</evidence>
<feature type="region of interest" description="Disordered" evidence="1">
    <location>
        <begin position="26"/>
        <end position="47"/>
    </location>
</feature>
<evidence type="ECO:0000313" key="3">
    <source>
        <dbReference type="EMBL" id="ADP80687.1"/>
    </source>
</evidence>
<evidence type="ECO:0000313" key="4">
    <source>
        <dbReference type="Proteomes" id="UP000002484"/>
    </source>
</evidence>
<dbReference type="STRING" id="298654.FraEuI1c_2654"/>
<dbReference type="InParanoid" id="E3J589"/>
<feature type="chain" id="PRO_5003172244" description="Lipoprotein" evidence="2">
    <location>
        <begin position="27"/>
        <end position="207"/>
    </location>
</feature>
<dbReference type="PROSITE" id="PS51257">
    <property type="entry name" value="PROKAR_LIPOPROTEIN"/>
    <property type="match status" value="1"/>
</dbReference>
<protein>
    <recommendedName>
        <fullName evidence="5">Lipoprotein</fullName>
    </recommendedName>
</protein>
<feature type="signal peptide" evidence="2">
    <location>
        <begin position="1"/>
        <end position="26"/>
    </location>
</feature>
<dbReference type="RefSeq" id="WP_013423805.1">
    <property type="nucleotide sequence ID" value="NC_014666.1"/>
</dbReference>
<organism evidence="3 4">
    <name type="scientific">Pseudofrankia inefficax (strain DSM 45817 / CECT 9037 / DDB 130130 / EuI1c)</name>
    <name type="common">Frankia inefficax</name>
    <dbReference type="NCBI Taxonomy" id="298654"/>
    <lineage>
        <taxon>Bacteria</taxon>
        <taxon>Bacillati</taxon>
        <taxon>Actinomycetota</taxon>
        <taxon>Actinomycetes</taxon>
        <taxon>Frankiales</taxon>
        <taxon>Frankiaceae</taxon>
        <taxon>Pseudofrankia</taxon>
    </lineage>
</organism>
<dbReference type="AlphaFoldDB" id="E3J589"/>
<accession>E3J589</accession>
<dbReference type="EMBL" id="CP002299">
    <property type="protein sequence ID" value="ADP80687.1"/>
    <property type="molecule type" value="Genomic_DNA"/>
</dbReference>
<keyword evidence="4" id="KW-1185">Reference proteome</keyword>
<dbReference type="Proteomes" id="UP000002484">
    <property type="component" value="Chromosome"/>
</dbReference>
<name>E3J589_PSEI1</name>
<reference evidence="3 4" key="1">
    <citation type="submission" date="2010-10" db="EMBL/GenBank/DDBJ databases">
        <title>Complete sequence of Frankia sp. EuI1c.</title>
        <authorList>
            <consortium name="US DOE Joint Genome Institute"/>
            <person name="Lucas S."/>
            <person name="Copeland A."/>
            <person name="Lapidus A."/>
            <person name="Cheng J.-F."/>
            <person name="Bruce D."/>
            <person name="Goodwin L."/>
            <person name="Pitluck S."/>
            <person name="Chertkov O."/>
            <person name="Detter J.C."/>
            <person name="Han C."/>
            <person name="Tapia R."/>
            <person name="Land M."/>
            <person name="Hauser L."/>
            <person name="Jeffries C."/>
            <person name="Kyrpides N."/>
            <person name="Ivanova N."/>
            <person name="Mikhailova N."/>
            <person name="Beauchemin N."/>
            <person name="Sen A."/>
            <person name="Sur S.A."/>
            <person name="Gtari M."/>
            <person name="Wall L."/>
            <person name="Tisa L."/>
            <person name="Woyke T."/>
        </authorList>
    </citation>
    <scope>NUCLEOTIDE SEQUENCE [LARGE SCALE GENOMIC DNA]</scope>
    <source>
        <strain evidence="4">DSM 45817 / CECT 9037 / EuI1c</strain>
    </source>
</reference>
<dbReference type="KEGG" id="fri:FraEuI1c_2654"/>
<evidence type="ECO:0000256" key="2">
    <source>
        <dbReference type="SAM" id="SignalP"/>
    </source>
</evidence>
<keyword evidence="2" id="KW-0732">Signal</keyword>
<proteinExistence type="predicted"/>
<dbReference type="HOGENOM" id="CLU_1249114_0_0_11"/>
<dbReference type="OrthoDB" id="3213458at2"/>